<comment type="caution">
    <text evidence="3">The sequence shown here is derived from an EMBL/GenBank/DDBJ whole genome shotgun (WGS) entry which is preliminary data.</text>
</comment>
<reference evidence="3" key="1">
    <citation type="submission" date="2021-03" db="EMBL/GenBank/DDBJ databases">
        <authorList>
            <person name="Tagirdzhanova G."/>
        </authorList>
    </citation>
    <scope>NUCLEOTIDE SEQUENCE</scope>
</reference>
<feature type="region of interest" description="Disordered" evidence="1">
    <location>
        <begin position="442"/>
        <end position="490"/>
    </location>
</feature>
<proteinExistence type="predicted"/>
<feature type="region of interest" description="Disordered" evidence="1">
    <location>
        <begin position="179"/>
        <end position="320"/>
    </location>
</feature>
<feature type="compositionally biased region" description="Basic and acidic residues" evidence="1">
    <location>
        <begin position="409"/>
        <end position="428"/>
    </location>
</feature>
<dbReference type="PANTHER" id="PTHR39611">
    <property type="entry name" value="HYDROXYPROLINE-RICH GLYCOPROTEIN DZ-HRGP-RELATED"/>
    <property type="match status" value="1"/>
</dbReference>
<dbReference type="AlphaFoldDB" id="A0A8H3FXJ7"/>
<dbReference type="EMBL" id="CAJPDQ010000032">
    <property type="protein sequence ID" value="CAF9929286.1"/>
    <property type="molecule type" value="Genomic_DNA"/>
</dbReference>
<evidence type="ECO:0000313" key="4">
    <source>
        <dbReference type="Proteomes" id="UP000664169"/>
    </source>
</evidence>
<dbReference type="Proteomes" id="UP000664169">
    <property type="component" value="Unassembled WGS sequence"/>
</dbReference>
<organism evidence="3 4">
    <name type="scientific">Gomphillus americanus</name>
    <dbReference type="NCBI Taxonomy" id="1940652"/>
    <lineage>
        <taxon>Eukaryota</taxon>
        <taxon>Fungi</taxon>
        <taxon>Dikarya</taxon>
        <taxon>Ascomycota</taxon>
        <taxon>Pezizomycotina</taxon>
        <taxon>Lecanoromycetes</taxon>
        <taxon>OSLEUM clade</taxon>
        <taxon>Ostropomycetidae</taxon>
        <taxon>Ostropales</taxon>
        <taxon>Graphidaceae</taxon>
        <taxon>Gomphilloideae</taxon>
        <taxon>Gomphillus</taxon>
    </lineage>
</organism>
<feature type="compositionally biased region" description="Basic and acidic residues" evidence="1">
    <location>
        <begin position="446"/>
        <end position="464"/>
    </location>
</feature>
<protein>
    <recommendedName>
        <fullName evidence="2">DUF7514 domain-containing protein</fullName>
    </recommendedName>
</protein>
<evidence type="ECO:0000313" key="3">
    <source>
        <dbReference type="EMBL" id="CAF9929286.1"/>
    </source>
</evidence>
<name>A0A8H3FXJ7_9LECA</name>
<keyword evidence="4" id="KW-1185">Reference proteome</keyword>
<dbReference type="InterPro" id="IPR055936">
    <property type="entry name" value="DUF7514"/>
</dbReference>
<evidence type="ECO:0000256" key="1">
    <source>
        <dbReference type="SAM" id="MobiDB-lite"/>
    </source>
</evidence>
<feature type="domain" description="DUF7514" evidence="2">
    <location>
        <begin position="13"/>
        <end position="170"/>
    </location>
</feature>
<feature type="compositionally biased region" description="Basic and acidic residues" evidence="1">
    <location>
        <begin position="476"/>
        <end position="490"/>
    </location>
</feature>
<feature type="compositionally biased region" description="Basic residues" evidence="1">
    <location>
        <begin position="465"/>
        <end position="475"/>
    </location>
</feature>
<dbReference type="OrthoDB" id="5420895at2759"/>
<dbReference type="Pfam" id="PF24355">
    <property type="entry name" value="DUF7514"/>
    <property type="match status" value="1"/>
</dbReference>
<dbReference type="PANTHER" id="PTHR39611:SF2">
    <property type="entry name" value="HYDROXYPROLINE-RICH GLYCOPROTEIN DZ-HRGP"/>
    <property type="match status" value="1"/>
</dbReference>
<feature type="compositionally biased region" description="Polar residues" evidence="1">
    <location>
        <begin position="311"/>
        <end position="320"/>
    </location>
</feature>
<gene>
    <name evidence="3" type="ORF">GOMPHAMPRED_005359</name>
</gene>
<feature type="region of interest" description="Disordered" evidence="1">
    <location>
        <begin position="393"/>
        <end position="428"/>
    </location>
</feature>
<accession>A0A8H3FXJ7</accession>
<sequence>MTRDVVDAKDFFGYCISPDKTATPIFEQLLIGIYGYIAKHVPPLGINYLAPIKLAQFYHLVGGDFDQLFLDSPPASLSFVYTSLGCQHTLHQEKTFFEPPSIPALTAQGFVRWQVIQILLAPTEHVPYLQESVRRFEILNAGPGGPFPKVLPAECLPQTPDADITKWHKGVEQRLRLEAEASSRPKSARVGISSGDVPLEQAELNPASPRWRPHLRSSHSTNPRRESSSDARTGIRFPNSPHPLKNAQNYKKVSIVSGSSSSSSSSPSPPLRNAKLADPERSPRSCSLARHQYHVPKAATGRRHSAHAIHGNQSPPREVRNTLSPQFFAQNALRSTTPGNGSVPMDMDTSLPLVAKTSATVPQTRVRGHRHTVSHDRSKETTWRDRLSAYIGISGSVDGTGNSRIRRRGSSETRETDQDRRAREFSDDHRYTQGVRFVNGIGAIPLDRRLPSPKRGQRDEDREPRRRSRHERHRQRSGDDTSGERYYEGS</sequence>
<feature type="compositionally biased region" description="Low complexity" evidence="1">
    <location>
        <begin position="257"/>
        <end position="266"/>
    </location>
</feature>
<evidence type="ECO:0000259" key="2">
    <source>
        <dbReference type="Pfam" id="PF24355"/>
    </source>
</evidence>